<dbReference type="EMBL" id="LLXJ01001059">
    <property type="protein sequence ID" value="PKC04143.1"/>
    <property type="molecule type" value="Genomic_DNA"/>
</dbReference>
<dbReference type="VEuPathDB" id="FungiDB:FUN_001848"/>
<organism evidence="1 2">
    <name type="scientific">Rhizophagus irregularis</name>
    <dbReference type="NCBI Taxonomy" id="588596"/>
    <lineage>
        <taxon>Eukaryota</taxon>
        <taxon>Fungi</taxon>
        <taxon>Fungi incertae sedis</taxon>
        <taxon>Mucoromycota</taxon>
        <taxon>Glomeromycotina</taxon>
        <taxon>Glomeromycetes</taxon>
        <taxon>Glomerales</taxon>
        <taxon>Glomeraceae</taxon>
        <taxon>Rhizophagus</taxon>
    </lineage>
</organism>
<evidence type="ECO:0000313" key="2">
    <source>
        <dbReference type="Proteomes" id="UP000232722"/>
    </source>
</evidence>
<gene>
    <name evidence="1" type="ORF">RhiirA5_422685</name>
</gene>
<sequence>MEEDMGKGLQMKGQDEIIDSARSFSEDEQFEDALTIPKLSAVRDSEIFDGVTGENFNAG</sequence>
<reference evidence="1 2" key="1">
    <citation type="submission" date="2016-04" db="EMBL/GenBank/DDBJ databases">
        <title>Genome analyses suggest a sexual origin of heterokaryosis in a supposedly ancient asexual fungus.</title>
        <authorList>
            <person name="Ropars J."/>
            <person name="Sedzielewska K."/>
            <person name="Noel J."/>
            <person name="Charron P."/>
            <person name="Farinelli L."/>
            <person name="Marton T."/>
            <person name="Kruger M."/>
            <person name="Pelin A."/>
            <person name="Brachmann A."/>
            <person name="Corradi N."/>
        </authorList>
    </citation>
    <scope>NUCLEOTIDE SEQUENCE [LARGE SCALE GENOMIC DNA]</scope>
    <source>
        <strain evidence="1 2">A5</strain>
    </source>
</reference>
<name>A0A2N0PBE2_9GLOM</name>
<dbReference type="Proteomes" id="UP000232722">
    <property type="component" value="Unassembled WGS sequence"/>
</dbReference>
<reference evidence="1 2" key="2">
    <citation type="submission" date="2017-09" db="EMBL/GenBank/DDBJ databases">
        <title>Extensive intraspecific genome diversity in a model arbuscular mycorrhizal fungus.</title>
        <authorList>
            <person name="Chen E.C."/>
            <person name="Morin E."/>
            <person name="Beaudet D."/>
            <person name="Noel J."/>
            <person name="Ndikumana S."/>
            <person name="Charron P."/>
            <person name="St-Onge C."/>
            <person name="Giorgi J."/>
            <person name="Grigoriev I.V."/>
            <person name="Roux C."/>
            <person name="Martin F.M."/>
            <person name="Corradi N."/>
        </authorList>
    </citation>
    <scope>NUCLEOTIDE SEQUENCE [LARGE SCALE GENOMIC DNA]</scope>
    <source>
        <strain evidence="1 2">A5</strain>
    </source>
</reference>
<protein>
    <submittedName>
        <fullName evidence="1">Uncharacterized protein</fullName>
    </submittedName>
</protein>
<dbReference type="AlphaFoldDB" id="A0A2N0PBE2"/>
<comment type="caution">
    <text evidence="1">The sequence shown here is derived from an EMBL/GenBank/DDBJ whole genome shotgun (WGS) entry which is preliminary data.</text>
</comment>
<accession>A0A2N0PBE2</accession>
<evidence type="ECO:0000313" key="1">
    <source>
        <dbReference type="EMBL" id="PKC04143.1"/>
    </source>
</evidence>
<proteinExistence type="predicted"/>